<protein>
    <submittedName>
        <fullName evidence="2">Uncharacterized protein</fullName>
    </submittedName>
</protein>
<sequence>MKQKMNEKDLWWYLEKFGVASYKPSSGGFALVREDLHVRLEAFENADDAQKQAFVKCWKLSSREERKSYWWKQTKVGETGRAGGENFAGMKEAEVGNDDVETERRHRQKAKERKAPMTDHDEHGDTDTLKDNHEADVLDENDQDTFPSHTSK</sequence>
<evidence type="ECO:0000256" key="1">
    <source>
        <dbReference type="SAM" id="MobiDB-lite"/>
    </source>
</evidence>
<evidence type="ECO:0000313" key="3">
    <source>
        <dbReference type="Proteomes" id="UP000193144"/>
    </source>
</evidence>
<accession>A0A1Y2A3P4</accession>
<organism evidence="2 3">
    <name type="scientific">Clohesyomyces aquaticus</name>
    <dbReference type="NCBI Taxonomy" id="1231657"/>
    <lineage>
        <taxon>Eukaryota</taxon>
        <taxon>Fungi</taxon>
        <taxon>Dikarya</taxon>
        <taxon>Ascomycota</taxon>
        <taxon>Pezizomycotina</taxon>
        <taxon>Dothideomycetes</taxon>
        <taxon>Pleosporomycetidae</taxon>
        <taxon>Pleosporales</taxon>
        <taxon>Lindgomycetaceae</taxon>
        <taxon>Clohesyomyces</taxon>
    </lineage>
</organism>
<gene>
    <name evidence="2" type="ORF">BCR34DRAFT_584039</name>
</gene>
<feature type="compositionally biased region" description="Basic and acidic residues" evidence="1">
    <location>
        <begin position="113"/>
        <end position="136"/>
    </location>
</feature>
<reference evidence="2 3" key="1">
    <citation type="submission" date="2016-07" db="EMBL/GenBank/DDBJ databases">
        <title>Pervasive Adenine N6-methylation of Active Genes in Fungi.</title>
        <authorList>
            <consortium name="DOE Joint Genome Institute"/>
            <person name="Mondo S.J."/>
            <person name="Dannebaum R.O."/>
            <person name="Kuo R.C."/>
            <person name="Labutti K."/>
            <person name="Haridas S."/>
            <person name="Kuo A."/>
            <person name="Salamov A."/>
            <person name="Ahrendt S.R."/>
            <person name="Lipzen A."/>
            <person name="Sullivan W."/>
            <person name="Andreopoulos W.B."/>
            <person name="Clum A."/>
            <person name="Lindquist E."/>
            <person name="Daum C."/>
            <person name="Ramamoorthy G.K."/>
            <person name="Gryganskyi A."/>
            <person name="Culley D."/>
            <person name="Magnuson J.K."/>
            <person name="James T.Y."/>
            <person name="O'Malley M.A."/>
            <person name="Stajich J.E."/>
            <person name="Spatafora J.W."/>
            <person name="Visel A."/>
            <person name="Grigoriev I.V."/>
        </authorList>
    </citation>
    <scope>NUCLEOTIDE SEQUENCE [LARGE SCALE GENOMIC DNA]</scope>
    <source>
        <strain evidence="2 3">CBS 115471</strain>
    </source>
</reference>
<comment type="caution">
    <text evidence="2">The sequence shown here is derived from an EMBL/GenBank/DDBJ whole genome shotgun (WGS) entry which is preliminary data.</text>
</comment>
<dbReference type="Proteomes" id="UP000193144">
    <property type="component" value="Unassembled WGS sequence"/>
</dbReference>
<name>A0A1Y2A3P4_9PLEO</name>
<proteinExistence type="predicted"/>
<evidence type="ECO:0000313" key="2">
    <source>
        <dbReference type="EMBL" id="ORY16980.1"/>
    </source>
</evidence>
<dbReference type="EMBL" id="MCFA01000015">
    <property type="protein sequence ID" value="ORY16980.1"/>
    <property type="molecule type" value="Genomic_DNA"/>
</dbReference>
<dbReference type="AlphaFoldDB" id="A0A1Y2A3P4"/>
<keyword evidence="3" id="KW-1185">Reference proteome</keyword>
<feature type="region of interest" description="Disordered" evidence="1">
    <location>
        <begin position="80"/>
        <end position="152"/>
    </location>
</feature>